<keyword evidence="1" id="KW-0472">Membrane</keyword>
<feature type="transmembrane region" description="Helical" evidence="1">
    <location>
        <begin position="925"/>
        <end position="947"/>
    </location>
</feature>
<evidence type="ECO:0000313" key="4">
    <source>
        <dbReference type="Proteomes" id="UP001244242"/>
    </source>
</evidence>
<keyword evidence="1" id="KW-0812">Transmembrane</keyword>
<reference evidence="3 4" key="1">
    <citation type="submission" date="2023-04" db="EMBL/GenBank/DDBJ databases">
        <title>Halomonas strains isolated from rhizosphere soil.</title>
        <authorList>
            <person name="Xu L."/>
            <person name="Sun J.-Q."/>
        </authorList>
    </citation>
    <scope>NUCLEOTIDE SEQUENCE [LARGE SCALE GENOMIC DNA]</scope>
    <source>
        <strain evidence="3 4">LN1S58</strain>
    </source>
</reference>
<dbReference type="CDD" id="cd20708">
    <property type="entry name" value="MIX_IV"/>
    <property type="match status" value="1"/>
</dbReference>
<feature type="transmembrane region" description="Helical" evidence="1">
    <location>
        <begin position="840"/>
        <end position="859"/>
    </location>
</feature>
<dbReference type="Pfam" id="PF20249">
    <property type="entry name" value="VasX_N"/>
    <property type="match status" value="1"/>
</dbReference>
<evidence type="ECO:0000313" key="3">
    <source>
        <dbReference type="EMBL" id="MDI5932716.1"/>
    </source>
</evidence>
<feature type="transmembrane region" description="Helical" evidence="1">
    <location>
        <begin position="750"/>
        <end position="770"/>
    </location>
</feature>
<dbReference type="RefSeq" id="WP_282720246.1">
    <property type="nucleotide sequence ID" value="NZ_JASCQO010000016.1"/>
</dbReference>
<keyword evidence="1" id="KW-1133">Transmembrane helix</keyword>
<proteinExistence type="predicted"/>
<evidence type="ECO:0000256" key="1">
    <source>
        <dbReference type="SAM" id="Phobius"/>
    </source>
</evidence>
<organism evidence="3 4">
    <name type="scientific">Halomonas kalidii</name>
    <dbReference type="NCBI Taxonomy" id="3043293"/>
    <lineage>
        <taxon>Bacteria</taxon>
        <taxon>Pseudomonadati</taxon>
        <taxon>Pseudomonadota</taxon>
        <taxon>Gammaproteobacteria</taxon>
        <taxon>Oceanospirillales</taxon>
        <taxon>Halomonadaceae</taxon>
        <taxon>Halomonas</taxon>
    </lineage>
</organism>
<gene>
    <name evidence="3" type="ORF">QLQ84_02855</name>
</gene>
<sequence>MSAFERPNNDRGDGALAAYELPCRDSDEGATCPLINGKVQLLPLRYGLVEELVPGCSTPYTLSARPLGIRLLRNGYLYVLDGETNDLAEYEFRDQGDTITGGKLEYETDRTLYVCFSEVQWTDAKRAQVQQSEADRDAFMQAIDLSGANPVSGGGEHLITTVQAEEWVAEFAEDAELEQPEGGHEQEGEAYHWENDHYYHKSRLGKLLKQHKVEDRDECLCLVVRDDIGVMRDLAMYQDNVVGWIEEWAEEDEERTQRNYLLGCYIESITQLTAETLESLASGEEGSPERELWQDLEALEEPNREETRQTVLDYLNEDEALPQSYDPDLPDELRERLIDISQGASRTNAYAILKNQQEEIRRYYASDALADADNGFIEKHLDTLLNLKQTNNRRVRDILEGASFGQRGVNELVRRGDMDQFLEQQRPKLARWHALLAHISQDRADMLCSSYFHLAAWYFDADNEAQVEKAFSAEYACTRDICRDDEVIERIKQWLTEHPEYDRPLFHTRSLQEQAALIKDYTSLIAAGYGILNHLDSWVDRLKGAENGKLPDLAELPENIQSLANGARTNLTPAVGAGLARIMEQLQQATGQSGFTMPDLEELFRQLDPPAVWARIVDAAKENGARFVFSTQSLEELMDLVEETLALRQRLTSLNNRKRQATGAERDQLSAERRGVQAQLDANEHRLAAGLSPVGDVGADDLTLSVGDGGRAGLVLEFDDAGKTVAVGRLTSNLRQGIYRAPPAGLLGDGVGLLVFIGQAVGLWAAYSALKDAQEGMNKREEAQAITKLAGAALSTATAGFLAAQSIGDTALQAQARALSNAANASRSSGVYSQLGRMHYGLGIAGYFTGILASAFSLYGNRTNWQDAVRSGNGNAQGAAALSMTGDVGLMGAHGYGLISNARTGIAVARGAATWAMAGPHLASVFWRFNAIGLAFSVLQLGGTWLYNRHNISQHDQWLLDSPWGVEEGNESLEHYLSELQRISQAAHITLEEIYTESWRPNWTRSPDHYRVALHLPGLSPEALQPPLVGQAPVRLALKAWQVQPIQIWQREGTVRAPEHWLEATSELAEALVIGTDADDGHVVLSGPAPAHRPTPHGYETEQWVVGVRLEHLDDEGNYQVSDAYIYIDPHGGVGSDKRYTPSAFPRRGDPGSWYAVEL</sequence>
<dbReference type="InterPro" id="IPR046864">
    <property type="entry name" value="VasX_N"/>
</dbReference>
<name>A0ABT6VFF0_9GAMM</name>
<evidence type="ECO:0000259" key="2">
    <source>
        <dbReference type="Pfam" id="PF20249"/>
    </source>
</evidence>
<keyword evidence="4" id="KW-1185">Reference proteome</keyword>
<protein>
    <recommendedName>
        <fullName evidence="2">Toxin VasX N-terminal region domain-containing protein</fullName>
    </recommendedName>
</protein>
<feature type="domain" description="Toxin VasX N-terminal region" evidence="2">
    <location>
        <begin position="32"/>
        <end position="148"/>
    </location>
</feature>
<dbReference type="Proteomes" id="UP001244242">
    <property type="component" value="Unassembled WGS sequence"/>
</dbReference>
<accession>A0ABT6VFF0</accession>
<comment type="caution">
    <text evidence="3">The sequence shown here is derived from an EMBL/GenBank/DDBJ whole genome shotgun (WGS) entry which is preliminary data.</text>
</comment>
<dbReference type="EMBL" id="JASCQO010000016">
    <property type="protein sequence ID" value="MDI5932716.1"/>
    <property type="molecule type" value="Genomic_DNA"/>
</dbReference>